<organism evidence="1 2">
    <name type="scientific">Actinoplanes subglobosus</name>
    <dbReference type="NCBI Taxonomy" id="1547892"/>
    <lineage>
        <taxon>Bacteria</taxon>
        <taxon>Bacillati</taxon>
        <taxon>Actinomycetota</taxon>
        <taxon>Actinomycetes</taxon>
        <taxon>Micromonosporales</taxon>
        <taxon>Micromonosporaceae</taxon>
        <taxon>Actinoplanes</taxon>
    </lineage>
</organism>
<evidence type="ECO:0000313" key="2">
    <source>
        <dbReference type="Proteomes" id="UP001595867"/>
    </source>
</evidence>
<sequence>MNHFETCCHLDWWANPITCLASVAVSLVVTTTESGWAAEGRLLGADDEEREGFGLLCDLDPVFTLRFGDDSEFAVTVHRGSGDDFTLTEYVGPATREINHEIEVR</sequence>
<dbReference type="RefSeq" id="WP_378073679.1">
    <property type="nucleotide sequence ID" value="NZ_JBHSBL010000044.1"/>
</dbReference>
<dbReference type="Proteomes" id="UP001595867">
    <property type="component" value="Unassembled WGS sequence"/>
</dbReference>
<accession>A0ABV8JBF3</accession>
<reference evidence="2" key="1">
    <citation type="journal article" date="2019" name="Int. J. Syst. Evol. Microbiol.">
        <title>The Global Catalogue of Microorganisms (GCM) 10K type strain sequencing project: providing services to taxonomists for standard genome sequencing and annotation.</title>
        <authorList>
            <consortium name="The Broad Institute Genomics Platform"/>
            <consortium name="The Broad Institute Genome Sequencing Center for Infectious Disease"/>
            <person name="Wu L."/>
            <person name="Ma J."/>
        </authorList>
    </citation>
    <scope>NUCLEOTIDE SEQUENCE [LARGE SCALE GENOMIC DNA]</scope>
    <source>
        <strain evidence="2">TBRC 5832</strain>
    </source>
</reference>
<evidence type="ECO:0000313" key="1">
    <source>
        <dbReference type="EMBL" id="MFC4072788.1"/>
    </source>
</evidence>
<protein>
    <submittedName>
        <fullName evidence="1">Uncharacterized protein</fullName>
    </submittedName>
</protein>
<dbReference type="EMBL" id="JBHSBL010000044">
    <property type="protein sequence ID" value="MFC4072788.1"/>
    <property type="molecule type" value="Genomic_DNA"/>
</dbReference>
<proteinExistence type="predicted"/>
<name>A0ABV8JBF3_9ACTN</name>
<comment type="caution">
    <text evidence="1">The sequence shown here is derived from an EMBL/GenBank/DDBJ whole genome shotgun (WGS) entry which is preliminary data.</text>
</comment>
<gene>
    <name evidence="1" type="ORF">ACFO0C_48315</name>
</gene>
<keyword evidence="2" id="KW-1185">Reference proteome</keyword>